<dbReference type="EMBL" id="NQMM01000006">
    <property type="protein sequence ID" value="PKQ82802.1"/>
    <property type="molecule type" value="Genomic_DNA"/>
</dbReference>
<keyword evidence="1" id="KW-0436">Ligase</keyword>
<dbReference type="GO" id="GO:0005524">
    <property type="term" value="F:ATP binding"/>
    <property type="evidence" value="ECO:0007669"/>
    <property type="project" value="UniProtKB-UniRule"/>
</dbReference>
<evidence type="ECO:0000256" key="1">
    <source>
        <dbReference type="ARBA" id="ARBA00022598"/>
    </source>
</evidence>
<dbReference type="GO" id="GO:0016874">
    <property type="term" value="F:ligase activity"/>
    <property type="evidence" value="ECO:0007669"/>
    <property type="project" value="UniProtKB-KW"/>
</dbReference>
<keyword evidence="2 4" id="KW-0547">Nucleotide-binding</keyword>
<organism evidence="6 7">
    <name type="scientific">Aeromonas sobria</name>
    <dbReference type="NCBI Taxonomy" id="646"/>
    <lineage>
        <taxon>Bacteria</taxon>
        <taxon>Pseudomonadati</taxon>
        <taxon>Pseudomonadota</taxon>
        <taxon>Gammaproteobacteria</taxon>
        <taxon>Aeromonadales</taxon>
        <taxon>Aeromonadaceae</taxon>
        <taxon>Aeromonas</taxon>
    </lineage>
</organism>
<reference evidence="6 7" key="1">
    <citation type="journal article" date="2017" name="Front. Microbiol.">
        <title>Strong Genomic and Phenotypic Heterogeneity in the Aeromonas sobria Species Complex.</title>
        <authorList>
            <person name="Gauthier J."/>
            <person name="Vincent A.T."/>
            <person name="Charette S.J."/>
            <person name="Derome N."/>
        </authorList>
    </citation>
    <scope>NUCLEOTIDE SEQUENCE [LARGE SCALE GENOMIC DNA]</scope>
    <source>
        <strain evidence="6 7">TM18</strain>
    </source>
</reference>
<dbReference type="PANTHER" id="PTHR43585">
    <property type="entry name" value="FUMIPYRROLE BIOSYNTHESIS PROTEIN C"/>
    <property type="match status" value="1"/>
</dbReference>
<evidence type="ECO:0000313" key="6">
    <source>
        <dbReference type="EMBL" id="PKQ82802.1"/>
    </source>
</evidence>
<evidence type="ECO:0000259" key="5">
    <source>
        <dbReference type="PROSITE" id="PS50975"/>
    </source>
</evidence>
<evidence type="ECO:0000313" key="7">
    <source>
        <dbReference type="Proteomes" id="UP000233467"/>
    </source>
</evidence>
<dbReference type="Proteomes" id="UP000233467">
    <property type="component" value="Unassembled WGS sequence"/>
</dbReference>
<keyword evidence="7" id="KW-1185">Reference proteome</keyword>
<dbReference type="RefSeq" id="WP_101323330.1">
    <property type="nucleotide sequence ID" value="NZ_NQMM01000006.1"/>
</dbReference>
<dbReference type="AlphaFoldDB" id="A0A2N3J894"/>
<comment type="caution">
    <text evidence="6">The sequence shown here is derived from an EMBL/GenBank/DDBJ whole genome shotgun (WGS) entry which is preliminary data.</text>
</comment>
<name>A0A2N3J894_AERSO</name>
<sequence length="418" mass="47027">MNSRTGVLILSHQLLSMVAPLQQQLAARGLDCYVLSSRPSRAITPPWRDLVSQLEITDDYALTMKDIEAYLARLPGETTLLACISVWDGYRELMAQTNGILGATDLDVTSVTRLRDKLTMRRWLHRDKLSQVQAHPLIDALWHRISDRSAFFIKPRTGLASFGAFRADKLDQPSQLEELWQQACTDQAYAGVFQEEPEFIIEDLIRGSEYCFEAIVAKGQAQVVAVHEKIDMHQQGFTVLESACVCPPVSIQPVQLAEGKTFVARCLASLGITTGLFHIEAKFAEEQGWEIVEINPRIGGAYILESTRHHAGVNLLSLWLDSLLSQPIQPAPPLNRRSFFRVFFGQSGRTLSRIQHQSGNEAPLLDQRLFVQEGDRLPEIEREIFIGQALWDISALPHHKFSDFAASTAHHFQVEYQA</sequence>
<evidence type="ECO:0000256" key="4">
    <source>
        <dbReference type="PROSITE-ProRule" id="PRU00409"/>
    </source>
</evidence>
<protein>
    <submittedName>
        <fullName evidence="6">ATP-grasp domain-containing protein</fullName>
    </submittedName>
</protein>
<dbReference type="InterPro" id="IPR052032">
    <property type="entry name" value="ATP-dep_AA_Ligase"/>
</dbReference>
<dbReference type="Pfam" id="PF13535">
    <property type="entry name" value="ATP-grasp_4"/>
    <property type="match status" value="1"/>
</dbReference>
<accession>A0A2N3J894</accession>
<dbReference type="Gene3D" id="3.30.470.20">
    <property type="entry name" value="ATP-grasp fold, B domain"/>
    <property type="match status" value="1"/>
</dbReference>
<proteinExistence type="predicted"/>
<dbReference type="SUPFAM" id="SSF56059">
    <property type="entry name" value="Glutathione synthetase ATP-binding domain-like"/>
    <property type="match status" value="1"/>
</dbReference>
<dbReference type="GO" id="GO:0046872">
    <property type="term" value="F:metal ion binding"/>
    <property type="evidence" value="ECO:0007669"/>
    <property type="project" value="InterPro"/>
</dbReference>
<gene>
    <name evidence="6" type="ORF">CJP16_01430</name>
</gene>
<keyword evidence="3 4" id="KW-0067">ATP-binding</keyword>
<evidence type="ECO:0000256" key="2">
    <source>
        <dbReference type="ARBA" id="ARBA00022741"/>
    </source>
</evidence>
<dbReference type="InterPro" id="IPR011761">
    <property type="entry name" value="ATP-grasp"/>
</dbReference>
<dbReference type="PANTHER" id="PTHR43585:SF2">
    <property type="entry name" value="ATP-GRASP ENZYME FSQD"/>
    <property type="match status" value="1"/>
</dbReference>
<evidence type="ECO:0000256" key="3">
    <source>
        <dbReference type="ARBA" id="ARBA00022840"/>
    </source>
</evidence>
<dbReference type="PROSITE" id="PS50975">
    <property type="entry name" value="ATP_GRASP"/>
    <property type="match status" value="1"/>
</dbReference>
<feature type="domain" description="ATP-grasp" evidence="5">
    <location>
        <begin position="121"/>
        <end position="324"/>
    </location>
</feature>